<dbReference type="GO" id="GO:0006412">
    <property type="term" value="P:translation"/>
    <property type="evidence" value="ECO:0007669"/>
    <property type="project" value="InterPro"/>
</dbReference>
<accession>A0A644XJ64</accession>
<proteinExistence type="inferred from homology"/>
<dbReference type="GO" id="GO:0003735">
    <property type="term" value="F:structural constituent of ribosome"/>
    <property type="evidence" value="ECO:0007669"/>
    <property type="project" value="InterPro"/>
</dbReference>
<dbReference type="HAMAP" id="MF_01328_B">
    <property type="entry name" value="Ribosomal_uL4_B"/>
    <property type="match status" value="1"/>
</dbReference>
<dbReference type="PANTHER" id="PTHR10746">
    <property type="entry name" value="50S RIBOSOMAL PROTEIN L4"/>
    <property type="match status" value="1"/>
</dbReference>
<dbReference type="GO" id="GO:0005840">
    <property type="term" value="C:ribosome"/>
    <property type="evidence" value="ECO:0007669"/>
    <property type="project" value="UniProtKB-KW"/>
</dbReference>
<dbReference type="AlphaFoldDB" id="A0A644XJ64"/>
<keyword evidence="3" id="KW-0687">Ribonucleoprotein</keyword>
<feature type="region of interest" description="Disordered" evidence="4">
    <location>
        <begin position="68"/>
        <end position="89"/>
    </location>
</feature>
<evidence type="ECO:0000256" key="1">
    <source>
        <dbReference type="ARBA" id="ARBA00010528"/>
    </source>
</evidence>
<reference evidence="5" key="1">
    <citation type="submission" date="2019-08" db="EMBL/GenBank/DDBJ databases">
        <authorList>
            <person name="Kucharzyk K."/>
            <person name="Murdoch R.W."/>
            <person name="Higgins S."/>
            <person name="Loffler F."/>
        </authorList>
    </citation>
    <scope>NUCLEOTIDE SEQUENCE</scope>
</reference>
<dbReference type="NCBIfam" id="TIGR03953">
    <property type="entry name" value="rplD_bact"/>
    <property type="match status" value="1"/>
</dbReference>
<evidence type="ECO:0000256" key="4">
    <source>
        <dbReference type="SAM" id="MobiDB-lite"/>
    </source>
</evidence>
<dbReference type="InterPro" id="IPR023574">
    <property type="entry name" value="Ribosomal_uL4_dom_sf"/>
</dbReference>
<comment type="similarity">
    <text evidence="1">Belongs to the universal ribosomal protein uL4 family.</text>
</comment>
<dbReference type="InterPro" id="IPR013005">
    <property type="entry name" value="Ribosomal_uL4-like"/>
</dbReference>
<name>A0A644XJ64_9ZZZZ</name>
<dbReference type="GO" id="GO:1990904">
    <property type="term" value="C:ribonucleoprotein complex"/>
    <property type="evidence" value="ECO:0007669"/>
    <property type="project" value="UniProtKB-KW"/>
</dbReference>
<dbReference type="Pfam" id="PF00573">
    <property type="entry name" value="Ribosomal_L4"/>
    <property type="match status" value="1"/>
</dbReference>
<dbReference type="SUPFAM" id="SSF52166">
    <property type="entry name" value="Ribosomal protein L4"/>
    <property type="match status" value="1"/>
</dbReference>
<evidence type="ECO:0000256" key="3">
    <source>
        <dbReference type="ARBA" id="ARBA00023274"/>
    </source>
</evidence>
<protein>
    <submittedName>
        <fullName evidence="5">50S ribosomal protein L4</fullName>
    </submittedName>
</protein>
<dbReference type="InterPro" id="IPR002136">
    <property type="entry name" value="Ribosomal_uL4"/>
</dbReference>
<organism evidence="5">
    <name type="scientific">bioreactor metagenome</name>
    <dbReference type="NCBI Taxonomy" id="1076179"/>
    <lineage>
        <taxon>unclassified sequences</taxon>
        <taxon>metagenomes</taxon>
        <taxon>ecological metagenomes</taxon>
    </lineage>
</organism>
<gene>
    <name evidence="5" type="primary">rplD_19</name>
    <name evidence="5" type="ORF">SDC9_62204</name>
</gene>
<dbReference type="Gene3D" id="3.40.1370.10">
    <property type="match status" value="1"/>
</dbReference>
<comment type="caution">
    <text evidence="5">The sequence shown here is derived from an EMBL/GenBank/DDBJ whole genome shotgun (WGS) entry which is preliminary data.</text>
</comment>
<keyword evidence="2 5" id="KW-0689">Ribosomal protein</keyword>
<dbReference type="EMBL" id="VSSQ01002507">
    <property type="protein sequence ID" value="MPM15831.1"/>
    <property type="molecule type" value="Genomic_DNA"/>
</dbReference>
<evidence type="ECO:0000313" key="5">
    <source>
        <dbReference type="EMBL" id="MPM15831.1"/>
    </source>
</evidence>
<dbReference type="PANTHER" id="PTHR10746:SF6">
    <property type="entry name" value="LARGE RIBOSOMAL SUBUNIT PROTEIN UL4M"/>
    <property type="match status" value="1"/>
</dbReference>
<sequence length="210" mass="23609">MELSVYKIDGSESGKKVTLDSGIFGIEPNDHAIYLDVKQYLANQRQGTHKTKEKWEVAYSTKKIVRQKGSGGARHGSIKSPTFVGGGRAFGPQPRDYSFKLNKKLKQLARFSALSYKVKESALTIVESFDLEAPKTKEMIKIVKNLKVNDRKILFVLPENSENIYMSSRNLQNVKVITVNEISTYDLVNSTSVVFIDGVQDILQAQYGRK</sequence>
<evidence type="ECO:0000256" key="2">
    <source>
        <dbReference type="ARBA" id="ARBA00022980"/>
    </source>
</evidence>